<gene>
    <name evidence="10" type="ORF">CCH79_00015311</name>
</gene>
<dbReference type="PANTHER" id="PTHR46066">
    <property type="entry name" value="CHITINASE DOMAIN-CONTAINING PROTEIN 1 FAMILY MEMBER"/>
    <property type="match status" value="1"/>
</dbReference>
<evidence type="ECO:0000256" key="8">
    <source>
        <dbReference type="SAM" id="SignalP"/>
    </source>
</evidence>
<comment type="caution">
    <text evidence="10">The sequence shown here is derived from an EMBL/GenBank/DDBJ whole genome shotgun (WGS) entry which is preliminary data.</text>
</comment>
<protein>
    <recommendedName>
        <fullName evidence="7">Chitinase domain-containing protein 1</fullName>
    </recommendedName>
</protein>
<organism evidence="10 11">
    <name type="scientific">Gambusia affinis</name>
    <name type="common">Western mosquitofish</name>
    <name type="synonym">Heterandria affinis</name>
    <dbReference type="NCBI Taxonomy" id="33528"/>
    <lineage>
        <taxon>Eukaryota</taxon>
        <taxon>Metazoa</taxon>
        <taxon>Chordata</taxon>
        <taxon>Craniata</taxon>
        <taxon>Vertebrata</taxon>
        <taxon>Euteleostomi</taxon>
        <taxon>Actinopterygii</taxon>
        <taxon>Neopterygii</taxon>
        <taxon>Teleostei</taxon>
        <taxon>Neoteleostei</taxon>
        <taxon>Acanthomorphata</taxon>
        <taxon>Ovalentaria</taxon>
        <taxon>Atherinomorphae</taxon>
        <taxon>Cyprinodontiformes</taxon>
        <taxon>Poeciliidae</taxon>
        <taxon>Poeciliinae</taxon>
        <taxon>Gambusia</taxon>
    </lineage>
</organism>
<feature type="domain" description="GH18" evidence="9">
    <location>
        <begin position="76"/>
        <end position="422"/>
    </location>
</feature>
<evidence type="ECO:0000256" key="6">
    <source>
        <dbReference type="ARBA" id="ARBA00023228"/>
    </source>
</evidence>
<sequence length="422" mass="47610">MKSILIFLLHASSFCWLVGATLSKTDSKKSHKVEAQSSPAELSVLDRGLVVTDVQWKDIVKEEKRYCAHIKKTFEGPVLGYITPWNSHGYDIAKQFGSKLSSVSPVWLQLRRRAPGTFDVTGLHDHDAVRHVFVSLGWVKAVRKTNKKVRMGEQMASVIGCGLTLGRCFMVFSTFLYLVPRVLFDGWSYQDYMSVFGSEDEIEELAGELIDVAKTEGFDGFTLELWSQLGGNKRKRLVHLVKHVCETLNAKKLDCILVIPPAVMSTGSPGMFGREEFDELAPVVDGFSLMTYDYSSGSRPGPSSPLPWIRDCVLQLAPNTQWRKKILLGVNLYGLDFSSHGTEPVLGGRYIEILREQRPKMIWDEYSAEHYFSYKRSSAVKHVVYYPSLKSIHMRISLATELGTGLSLWEIGQGLDYFYDLL</sequence>
<feature type="chain" id="PRO_5016400609" description="Chitinase domain-containing protein 1" evidence="8">
    <location>
        <begin position="21"/>
        <end position="422"/>
    </location>
</feature>
<dbReference type="Proteomes" id="UP000250572">
    <property type="component" value="Unassembled WGS sequence"/>
</dbReference>
<dbReference type="PANTHER" id="PTHR46066:SF2">
    <property type="entry name" value="CHITINASE DOMAIN-CONTAINING PROTEIN 1"/>
    <property type="match status" value="1"/>
</dbReference>
<dbReference type="InterPro" id="IPR029070">
    <property type="entry name" value="Chitinase_insertion_sf"/>
</dbReference>
<dbReference type="InterPro" id="IPR011583">
    <property type="entry name" value="Chitinase_II/V-like_cat"/>
</dbReference>
<dbReference type="GO" id="GO:0008061">
    <property type="term" value="F:chitin binding"/>
    <property type="evidence" value="ECO:0007669"/>
    <property type="project" value="InterPro"/>
</dbReference>
<keyword evidence="6" id="KW-0458">Lysosome</keyword>
<dbReference type="InterPro" id="IPR001223">
    <property type="entry name" value="Glyco_hydro18_cat"/>
</dbReference>
<dbReference type="CDD" id="cd02876">
    <property type="entry name" value="GH18_SI-CLP"/>
    <property type="match status" value="1"/>
</dbReference>
<dbReference type="GO" id="GO:0005576">
    <property type="term" value="C:extracellular region"/>
    <property type="evidence" value="ECO:0007669"/>
    <property type="project" value="UniProtKB-SubCell"/>
</dbReference>
<evidence type="ECO:0000256" key="7">
    <source>
        <dbReference type="ARBA" id="ARBA00040976"/>
    </source>
</evidence>
<dbReference type="SMART" id="SM00636">
    <property type="entry name" value="Glyco_18"/>
    <property type="match status" value="1"/>
</dbReference>
<dbReference type="GO" id="GO:0012505">
    <property type="term" value="C:endomembrane system"/>
    <property type="evidence" value="ECO:0007669"/>
    <property type="project" value="TreeGrafter"/>
</dbReference>
<reference evidence="10 11" key="1">
    <citation type="journal article" date="2018" name="G3 (Bethesda)">
        <title>A High-Quality Reference Genome for the Invasive Mosquitofish Gambusia affinis Using a Chicago Library.</title>
        <authorList>
            <person name="Hoffberg S.L."/>
            <person name="Troendle N.J."/>
            <person name="Glenn T.C."/>
            <person name="Mahmud O."/>
            <person name="Louha S."/>
            <person name="Chalopin D."/>
            <person name="Bennetzen J.L."/>
            <person name="Mauricio R."/>
        </authorList>
    </citation>
    <scope>NUCLEOTIDE SEQUENCE [LARGE SCALE GENOMIC DNA]</scope>
    <source>
        <strain evidence="10">NE01/NJP1002.9</strain>
        <tissue evidence="10">Muscle</tissue>
    </source>
</reference>
<dbReference type="STRING" id="33528.ENSGAFP00000030817"/>
<dbReference type="EMBL" id="NHOQ01000384">
    <property type="protein sequence ID" value="PWA30450.1"/>
    <property type="molecule type" value="Genomic_DNA"/>
</dbReference>
<evidence type="ECO:0000256" key="2">
    <source>
        <dbReference type="ARBA" id="ARBA00004613"/>
    </source>
</evidence>
<feature type="signal peptide" evidence="8">
    <location>
        <begin position="1"/>
        <end position="20"/>
    </location>
</feature>
<dbReference type="PROSITE" id="PS51910">
    <property type="entry name" value="GH18_2"/>
    <property type="match status" value="1"/>
</dbReference>
<dbReference type="GO" id="GO:0005764">
    <property type="term" value="C:lysosome"/>
    <property type="evidence" value="ECO:0007669"/>
    <property type="project" value="UniProtKB-SubCell"/>
</dbReference>
<evidence type="ECO:0000259" key="9">
    <source>
        <dbReference type="PROSITE" id="PS51910"/>
    </source>
</evidence>
<name>A0A315W390_GAMAF</name>
<evidence type="ECO:0000256" key="4">
    <source>
        <dbReference type="ARBA" id="ARBA00022525"/>
    </source>
</evidence>
<comment type="subcellular location">
    <subcellularLocation>
        <location evidence="1">Lysosome</location>
    </subcellularLocation>
    <subcellularLocation>
        <location evidence="2">Secreted</location>
    </subcellularLocation>
</comment>
<keyword evidence="4" id="KW-0964">Secreted</keyword>
<dbReference type="GO" id="GO:0005975">
    <property type="term" value="P:carbohydrate metabolic process"/>
    <property type="evidence" value="ECO:0007669"/>
    <property type="project" value="InterPro"/>
</dbReference>
<dbReference type="AlphaFoldDB" id="A0A315W390"/>
<dbReference type="FunFam" id="3.10.50.10:FF:000002">
    <property type="entry name" value="Chitinase domain-containing protein 1"/>
    <property type="match status" value="1"/>
</dbReference>
<proteinExistence type="inferred from homology"/>
<dbReference type="InterPro" id="IPR017853">
    <property type="entry name" value="GH"/>
</dbReference>
<comment type="similarity">
    <text evidence="3">Belongs to the glycosyl hydrolase 18 family.</text>
</comment>
<keyword evidence="5 8" id="KW-0732">Signal</keyword>
<dbReference type="SUPFAM" id="SSF51445">
    <property type="entry name" value="(Trans)glycosidases"/>
    <property type="match status" value="1"/>
</dbReference>
<evidence type="ECO:0000256" key="3">
    <source>
        <dbReference type="ARBA" id="ARBA00009336"/>
    </source>
</evidence>
<dbReference type="GO" id="GO:0070492">
    <property type="term" value="F:oligosaccharide binding"/>
    <property type="evidence" value="ECO:0007669"/>
    <property type="project" value="TreeGrafter"/>
</dbReference>
<evidence type="ECO:0000256" key="1">
    <source>
        <dbReference type="ARBA" id="ARBA00004371"/>
    </source>
</evidence>
<keyword evidence="11" id="KW-1185">Reference proteome</keyword>
<dbReference type="Gene3D" id="3.20.20.80">
    <property type="entry name" value="Glycosidases"/>
    <property type="match status" value="1"/>
</dbReference>
<evidence type="ECO:0000256" key="5">
    <source>
        <dbReference type="ARBA" id="ARBA00022729"/>
    </source>
</evidence>
<evidence type="ECO:0000313" key="11">
    <source>
        <dbReference type="Proteomes" id="UP000250572"/>
    </source>
</evidence>
<evidence type="ECO:0000313" key="10">
    <source>
        <dbReference type="EMBL" id="PWA30450.1"/>
    </source>
</evidence>
<dbReference type="Gene3D" id="3.10.50.10">
    <property type="match status" value="1"/>
</dbReference>
<accession>A0A315W390</accession>
<dbReference type="Pfam" id="PF00704">
    <property type="entry name" value="Glyco_hydro_18"/>
    <property type="match status" value="1"/>
</dbReference>